<dbReference type="EC" id="3.2.1.52" evidence="3"/>
<feature type="domain" description="Glycoside hydrolase family 3 N-terminal" evidence="6">
    <location>
        <begin position="22"/>
        <end position="349"/>
    </location>
</feature>
<evidence type="ECO:0000256" key="5">
    <source>
        <dbReference type="ARBA" id="ARBA00023295"/>
    </source>
</evidence>
<gene>
    <name evidence="8" type="ORF">F6J89_03075</name>
</gene>
<evidence type="ECO:0000313" key="8">
    <source>
        <dbReference type="EMBL" id="NER26623.1"/>
    </source>
</evidence>
<evidence type="ECO:0000256" key="1">
    <source>
        <dbReference type="ARBA" id="ARBA00001231"/>
    </source>
</evidence>
<evidence type="ECO:0000256" key="3">
    <source>
        <dbReference type="ARBA" id="ARBA00012663"/>
    </source>
</evidence>
<dbReference type="PANTHER" id="PTHR30480">
    <property type="entry name" value="BETA-HEXOSAMINIDASE-RELATED"/>
    <property type="match status" value="1"/>
</dbReference>
<comment type="catalytic activity">
    <reaction evidence="1">
        <text>Hydrolysis of terminal non-reducing N-acetyl-D-hexosamine residues in N-acetyl-beta-D-hexosaminides.</text>
        <dbReference type="EC" id="3.2.1.52"/>
    </reaction>
</comment>
<dbReference type="Gene3D" id="3.40.50.10870">
    <property type="entry name" value="Glycosyl hydrolase family 3"/>
    <property type="match status" value="1"/>
</dbReference>
<dbReference type="InterPro" id="IPR036962">
    <property type="entry name" value="Glyco_hydro_3_N_sf"/>
</dbReference>
<comment type="similarity">
    <text evidence="2">Belongs to the glycosyl hydrolase 3 family.</text>
</comment>
<evidence type="ECO:0000259" key="7">
    <source>
        <dbReference type="Pfam" id="PF18034"/>
    </source>
</evidence>
<accession>A0A6B3N514</accession>
<dbReference type="InterPro" id="IPR050226">
    <property type="entry name" value="NagZ_Beta-hexosaminidase"/>
</dbReference>
<evidence type="ECO:0000259" key="6">
    <source>
        <dbReference type="Pfam" id="PF00933"/>
    </source>
</evidence>
<dbReference type="SUPFAM" id="SSF51445">
    <property type="entry name" value="(Trans)glycosidases"/>
    <property type="match status" value="1"/>
</dbReference>
<dbReference type="GO" id="GO:0004563">
    <property type="term" value="F:beta-N-acetylhexosaminidase activity"/>
    <property type="evidence" value="ECO:0007669"/>
    <property type="project" value="UniProtKB-EC"/>
</dbReference>
<dbReference type="InterPro" id="IPR041518">
    <property type="entry name" value="Bac_GH3_C"/>
</dbReference>
<comment type="caution">
    <text evidence="8">The sequence shown here is derived from an EMBL/GenBank/DDBJ whole genome shotgun (WGS) entry which is preliminary data.</text>
</comment>
<dbReference type="Pfam" id="PF18034">
    <property type="entry name" value="Bac_GH3_C"/>
    <property type="match status" value="1"/>
</dbReference>
<dbReference type="Pfam" id="PF00933">
    <property type="entry name" value="Glyco_hydro_3"/>
    <property type="match status" value="1"/>
</dbReference>
<feature type="domain" description="Bacterial Glycosyl hydrolase family 3 C-terminal" evidence="7">
    <location>
        <begin position="412"/>
        <end position="551"/>
    </location>
</feature>
<dbReference type="InterPro" id="IPR001764">
    <property type="entry name" value="Glyco_hydro_3_N"/>
</dbReference>
<protein>
    <recommendedName>
        <fullName evidence="3">beta-N-acetylhexosaminidase</fullName>
        <ecNumber evidence="3">3.2.1.52</ecNumber>
    </recommendedName>
</protein>
<dbReference type="Gene3D" id="3.20.20.300">
    <property type="entry name" value="Glycoside hydrolase, family 3, N-terminal domain"/>
    <property type="match status" value="1"/>
</dbReference>
<dbReference type="InterPro" id="IPR017853">
    <property type="entry name" value="GH"/>
</dbReference>
<evidence type="ECO:0000256" key="4">
    <source>
        <dbReference type="ARBA" id="ARBA00022801"/>
    </source>
</evidence>
<proteinExistence type="inferred from homology"/>
<dbReference type="PANTHER" id="PTHR30480:SF13">
    <property type="entry name" value="BETA-HEXOSAMINIDASE"/>
    <property type="match status" value="1"/>
</dbReference>
<sequence length="564" mass="61708">MGKRYSRRTTVKSLPDWKNLSLKEQVAQMVVVRASGYLFDHQIQYPAWEASAQQLQFWLQDLGVGGVILLGGSTAELALRSQQLQELAKAPLLIAADIEEGVGQRFTGATWFPPPMAVGSLAQQNLAQAQFYAEQMGAITAQEALAIGINWLLAPVVDVNNNPQNPVINIRSFAETPEIVSQLACAFIRGAQHYQVLTTAKHFPGHGDTATDSHLDLPVILHSESRLQQVELPPFRAAIASGVDAIMSAHLLVRAWDNQHPATLSKQILTNLLRNSLEFEGLIVTDALVMGAITNSYGAEFASVMAVEAGADILLMPTDPESTIEAVCEAVLAGRLSRERIQASLERIWKAKAKVIIAQQEQRKRLEASEHQYSVTNSLSQLAQPVALATAASILQDSQLSGGALPLPPESINSQRQLRNLIVVDDALVCDFLRRNSPALLLPSQKGYELQLIDCHTPTPLAAIDDAVGTRITLLQLFIRGNPFRGSAGFTPIAENLLKRLLKKEILQAIIIYGSPYALKRFLPELPPETPYVFSYGQMPKAQEVALEVLFSPSTSVNTFTYFL</sequence>
<evidence type="ECO:0000256" key="2">
    <source>
        <dbReference type="ARBA" id="ARBA00005336"/>
    </source>
</evidence>
<keyword evidence="5" id="KW-0326">Glycosidase</keyword>
<dbReference type="GO" id="GO:0009254">
    <property type="term" value="P:peptidoglycan turnover"/>
    <property type="evidence" value="ECO:0007669"/>
    <property type="project" value="TreeGrafter"/>
</dbReference>
<dbReference type="GO" id="GO:0005975">
    <property type="term" value="P:carbohydrate metabolic process"/>
    <property type="evidence" value="ECO:0007669"/>
    <property type="project" value="InterPro"/>
</dbReference>
<keyword evidence="4" id="KW-0378">Hydrolase</keyword>
<name>A0A6B3N514_9CYAN</name>
<dbReference type="EMBL" id="JAAHFQ010000039">
    <property type="protein sequence ID" value="NER26623.1"/>
    <property type="molecule type" value="Genomic_DNA"/>
</dbReference>
<reference evidence="8" key="1">
    <citation type="submission" date="2019-11" db="EMBL/GenBank/DDBJ databases">
        <title>Genomic insights into an expanded diversity of filamentous marine cyanobacteria reveals the extraordinary biosynthetic potential of Moorea and Okeania.</title>
        <authorList>
            <person name="Ferreira Leao T."/>
            <person name="Wang M."/>
            <person name="Moss N."/>
            <person name="Da Silva R."/>
            <person name="Sanders J."/>
            <person name="Nurk S."/>
            <person name="Gurevich A."/>
            <person name="Humphrey G."/>
            <person name="Reher R."/>
            <person name="Zhu Q."/>
            <person name="Belda-Ferre P."/>
            <person name="Glukhov E."/>
            <person name="Rex R."/>
            <person name="Dorrestein P.C."/>
            <person name="Knight R."/>
            <person name="Pevzner P."/>
            <person name="Gerwick W.H."/>
            <person name="Gerwick L."/>
        </authorList>
    </citation>
    <scope>NUCLEOTIDE SEQUENCE</scope>
    <source>
        <strain evidence="8">SIO1C4</strain>
    </source>
</reference>
<organism evidence="8">
    <name type="scientific">Symploca sp. SIO1C4</name>
    <dbReference type="NCBI Taxonomy" id="2607765"/>
    <lineage>
        <taxon>Bacteria</taxon>
        <taxon>Bacillati</taxon>
        <taxon>Cyanobacteriota</taxon>
        <taxon>Cyanophyceae</taxon>
        <taxon>Coleofasciculales</taxon>
        <taxon>Coleofasciculaceae</taxon>
        <taxon>Symploca</taxon>
    </lineage>
</organism>
<dbReference type="AlphaFoldDB" id="A0A6B3N514"/>